<reference evidence="4" key="1">
    <citation type="submission" date="2020-04" db="EMBL/GenBank/DDBJ databases">
        <authorList>
            <person name="Chiriac C."/>
            <person name="Salcher M."/>
            <person name="Ghai R."/>
            <person name="Kavagutti S V."/>
        </authorList>
    </citation>
    <scope>NUCLEOTIDE SEQUENCE</scope>
</reference>
<keyword evidence="2" id="KW-1133">Transmembrane helix</keyword>
<dbReference type="NCBIfam" id="TIGR02675">
    <property type="entry name" value="tape_meas_nterm"/>
    <property type="match status" value="1"/>
</dbReference>
<feature type="transmembrane region" description="Helical" evidence="2">
    <location>
        <begin position="355"/>
        <end position="377"/>
    </location>
</feature>
<evidence type="ECO:0000256" key="2">
    <source>
        <dbReference type="SAM" id="Phobius"/>
    </source>
</evidence>
<feature type="transmembrane region" description="Helical" evidence="2">
    <location>
        <begin position="287"/>
        <end position="312"/>
    </location>
</feature>
<evidence type="ECO:0000259" key="3">
    <source>
        <dbReference type="Pfam" id="PF20155"/>
    </source>
</evidence>
<sequence>MSQNREEYIISLIDRGVSSGLKDISSSVDSVRVKMDGLQNNVGTKSKGLLGSLGGLTSMLGGLGAIAGIGYLGKQVVSLGANMEQTKVAFATFMGDTEKANILIGQLNEFANITPFNNEEVIKSGRSLLSAGLSADKVTETLGMLGDIASGVSMPLEDLGQIYSKSMSKGKLQAEELNQLSERGVPLMQELARMTGKNKGELYKMAEQGAITSDVLQQAFKNMTSEGGMYFGLMDKQSQTTAGKWSTFVGQLQTLGIKLGEMLLPVLSKFADFGIMLTNNKGLLKDIAIVVGILTGAFIVYKTAMLVSTIATGGMSTAMASLNAIMYANPIGLIIVAIASLVTGVVLAIRHFESWGATLLWFFGPIGRLISLFKMVYDNWGRIKKAFSGGGIDGMIKGLKILGGLIIDVFLKPLEQIGGFFDKLFGTDVAKNIRSVRESLGIVEKEKPKKTTDVLNTYYSGEKKDSTNGMLGDIIKGVSNVTKKTETRTKDGTYIIPTLPKPKLKPKGTSNLKSGLSEITASAPKTFNIHIGALVKEQKFETVKDLSEIKTIVKNELSRLLLGVTNDIQTT</sequence>
<organism evidence="4">
    <name type="scientific">uncultured Caudovirales phage</name>
    <dbReference type="NCBI Taxonomy" id="2100421"/>
    <lineage>
        <taxon>Viruses</taxon>
        <taxon>Duplodnaviria</taxon>
        <taxon>Heunggongvirae</taxon>
        <taxon>Uroviricota</taxon>
        <taxon>Caudoviricetes</taxon>
        <taxon>Peduoviridae</taxon>
        <taxon>Maltschvirus</taxon>
        <taxon>Maltschvirus maltsch</taxon>
    </lineage>
</organism>
<gene>
    <name evidence="4" type="ORF">UFOVP105_18</name>
</gene>
<dbReference type="EMBL" id="LR796222">
    <property type="protein sequence ID" value="CAB4128114.1"/>
    <property type="molecule type" value="Genomic_DNA"/>
</dbReference>
<dbReference type="InterPro" id="IPR053058">
    <property type="entry name" value="Mulikevirus_tape_measure"/>
</dbReference>
<name>A0A6J5L062_9CAUD</name>
<keyword evidence="1" id="KW-1188">Viral release from host cell</keyword>
<feature type="domain" description="Tape measure protein N-terminal" evidence="3">
    <location>
        <begin position="74"/>
        <end position="249"/>
    </location>
</feature>
<proteinExistence type="predicted"/>
<dbReference type="InterPro" id="IPR013491">
    <property type="entry name" value="Tape_meas_N"/>
</dbReference>
<keyword evidence="2" id="KW-0812">Transmembrane</keyword>
<keyword evidence="2" id="KW-0472">Membrane</keyword>
<feature type="transmembrane region" description="Helical" evidence="2">
    <location>
        <begin position="324"/>
        <end position="349"/>
    </location>
</feature>
<accession>A0A6J5L062</accession>
<evidence type="ECO:0000256" key="1">
    <source>
        <dbReference type="ARBA" id="ARBA00022465"/>
    </source>
</evidence>
<keyword evidence="1" id="KW-1245">Viral tail assembly</keyword>
<dbReference type="Pfam" id="PF20155">
    <property type="entry name" value="TMP_3"/>
    <property type="match status" value="1"/>
</dbReference>
<evidence type="ECO:0000313" key="4">
    <source>
        <dbReference type="EMBL" id="CAB4128114.1"/>
    </source>
</evidence>
<dbReference type="PANTHER" id="PTHR38812">
    <property type="entry name" value="MU-LIKE PROPHAGE FLUMU PROTEIN GP42"/>
    <property type="match status" value="1"/>
</dbReference>
<protein>
    <submittedName>
        <fullName evidence="4">Caudovirus, tape measure, N-terminal</fullName>
    </submittedName>
</protein>
<dbReference type="GO" id="GO:0098003">
    <property type="term" value="P:viral tail assembly"/>
    <property type="evidence" value="ECO:0007669"/>
    <property type="project" value="UniProtKB-KW"/>
</dbReference>
<dbReference type="PANTHER" id="PTHR38812:SF2">
    <property type="entry name" value="MU-LIKE PROPHAGE FLUMU PROTEIN GP42"/>
    <property type="match status" value="1"/>
</dbReference>